<proteinExistence type="predicted"/>
<dbReference type="CDD" id="cd07377">
    <property type="entry name" value="WHTH_GntR"/>
    <property type="match status" value="1"/>
</dbReference>
<keyword evidence="3" id="KW-0804">Transcription</keyword>
<evidence type="ECO:0000313" key="6">
    <source>
        <dbReference type="EMBL" id="MCW5321745.1"/>
    </source>
</evidence>
<reference evidence="7" key="1">
    <citation type="submission" date="2023-07" db="EMBL/GenBank/DDBJ databases">
        <title>Verminephrobacter genomes.</title>
        <authorList>
            <person name="Lund M.B."/>
        </authorList>
    </citation>
    <scope>NUCLEOTIDE SEQUENCE [LARGE SCALE GENOMIC DNA]</scope>
    <source>
        <strain evidence="7">AtM5-05</strain>
    </source>
</reference>
<evidence type="ECO:0000256" key="4">
    <source>
        <dbReference type="SAM" id="MobiDB-lite"/>
    </source>
</evidence>
<dbReference type="GeneID" id="77319964"/>
<dbReference type="Gene3D" id="1.20.120.530">
    <property type="entry name" value="GntR ligand-binding domain-like"/>
    <property type="match status" value="1"/>
</dbReference>
<evidence type="ECO:0000256" key="3">
    <source>
        <dbReference type="ARBA" id="ARBA00023163"/>
    </source>
</evidence>
<evidence type="ECO:0000313" key="7">
    <source>
        <dbReference type="Proteomes" id="UP001208935"/>
    </source>
</evidence>
<dbReference type="PROSITE" id="PS50949">
    <property type="entry name" value="HTH_GNTR"/>
    <property type="match status" value="1"/>
</dbReference>
<dbReference type="InterPro" id="IPR008920">
    <property type="entry name" value="TF_FadR/GntR_C"/>
</dbReference>
<accession>A0ABT3KU08</accession>
<feature type="domain" description="HTH gntR-type" evidence="5">
    <location>
        <begin position="15"/>
        <end position="83"/>
    </location>
</feature>
<dbReference type="SMART" id="SM00895">
    <property type="entry name" value="FCD"/>
    <property type="match status" value="1"/>
</dbReference>
<dbReference type="PRINTS" id="PR00035">
    <property type="entry name" value="HTHGNTR"/>
</dbReference>
<keyword evidence="7" id="KW-1185">Reference proteome</keyword>
<organism evidence="6 7">
    <name type="scientific">Verminephrobacter aporrectodeae subsp. tuberculatae</name>
    <dbReference type="NCBI Taxonomy" id="1110392"/>
    <lineage>
        <taxon>Bacteria</taxon>
        <taxon>Pseudomonadati</taxon>
        <taxon>Pseudomonadota</taxon>
        <taxon>Betaproteobacteria</taxon>
        <taxon>Burkholderiales</taxon>
        <taxon>Comamonadaceae</taxon>
        <taxon>Verminephrobacter</taxon>
    </lineage>
</organism>
<dbReference type="EMBL" id="QZCW01000002">
    <property type="protein sequence ID" value="MCW5321745.1"/>
    <property type="molecule type" value="Genomic_DNA"/>
</dbReference>
<dbReference type="InterPro" id="IPR036390">
    <property type="entry name" value="WH_DNA-bd_sf"/>
</dbReference>
<dbReference type="RefSeq" id="WP_265282288.1">
    <property type="nucleotide sequence ID" value="NZ_QZCW01000002.1"/>
</dbReference>
<dbReference type="PANTHER" id="PTHR43537:SF5">
    <property type="entry name" value="UXU OPERON TRANSCRIPTIONAL REGULATOR"/>
    <property type="match status" value="1"/>
</dbReference>
<name>A0ABT3KU08_9BURK</name>
<evidence type="ECO:0000259" key="5">
    <source>
        <dbReference type="PROSITE" id="PS50949"/>
    </source>
</evidence>
<dbReference type="SUPFAM" id="SSF46785">
    <property type="entry name" value="Winged helix' DNA-binding domain"/>
    <property type="match status" value="1"/>
</dbReference>
<protein>
    <submittedName>
        <fullName evidence="6">FadR family transcriptional regulator</fullName>
    </submittedName>
</protein>
<feature type="region of interest" description="Disordered" evidence="4">
    <location>
        <begin position="231"/>
        <end position="252"/>
    </location>
</feature>
<dbReference type="Proteomes" id="UP001208935">
    <property type="component" value="Unassembled WGS sequence"/>
</dbReference>
<gene>
    <name evidence="6" type="ORF">D5039_11450</name>
</gene>
<evidence type="ECO:0000256" key="2">
    <source>
        <dbReference type="ARBA" id="ARBA00023125"/>
    </source>
</evidence>
<dbReference type="Pfam" id="PF07729">
    <property type="entry name" value="FCD"/>
    <property type="match status" value="1"/>
</dbReference>
<keyword evidence="1" id="KW-0805">Transcription regulation</keyword>
<dbReference type="Pfam" id="PF00392">
    <property type="entry name" value="GntR"/>
    <property type="match status" value="1"/>
</dbReference>
<comment type="caution">
    <text evidence="6">The sequence shown here is derived from an EMBL/GenBank/DDBJ whole genome shotgun (WGS) entry which is preliminary data.</text>
</comment>
<dbReference type="Gene3D" id="1.10.10.10">
    <property type="entry name" value="Winged helix-like DNA-binding domain superfamily/Winged helix DNA-binding domain"/>
    <property type="match status" value="1"/>
</dbReference>
<dbReference type="SMART" id="SM00345">
    <property type="entry name" value="HTH_GNTR"/>
    <property type="match status" value="1"/>
</dbReference>
<dbReference type="InterPro" id="IPR000524">
    <property type="entry name" value="Tscrpt_reg_HTH_GntR"/>
</dbReference>
<dbReference type="InterPro" id="IPR011711">
    <property type="entry name" value="GntR_C"/>
</dbReference>
<keyword evidence="2" id="KW-0238">DNA-binding</keyword>
<dbReference type="PANTHER" id="PTHR43537">
    <property type="entry name" value="TRANSCRIPTIONAL REGULATOR, GNTR FAMILY"/>
    <property type="match status" value="1"/>
</dbReference>
<evidence type="ECO:0000256" key="1">
    <source>
        <dbReference type="ARBA" id="ARBA00023015"/>
    </source>
</evidence>
<dbReference type="SUPFAM" id="SSF48008">
    <property type="entry name" value="GntR ligand-binding domain-like"/>
    <property type="match status" value="1"/>
</dbReference>
<dbReference type="InterPro" id="IPR036388">
    <property type="entry name" value="WH-like_DNA-bd_sf"/>
</dbReference>
<sequence length="252" mass="27474">MPSAHSLQVTRLEREPISEQMVAQLLGMVRAGNLRAGDRLPSERELAESFGVSRPSIREAVRALAVLGVLKTHHGGGIYVSSLRAEELLGPLQFFLSLEETAVDALYDARELIEGGIAARAAGAATEESIAHLRDLIERQRAAIGEPQAYRKLDIEFHEHIHALAANPFLSRAATSLNTLGLEFRTMASESRQVIAQSLLDHAAIVTALAANDHSAAEHAMRLHMRNVLQSTRESLSTRHAAHKPPFQDPPS</sequence>